<evidence type="ECO:0000313" key="1">
    <source>
        <dbReference type="EMBL" id="KAI5674191.1"/>
    </source>
</evidence>
<proteinExistence type="predicted"/>
<accession>A0ACC0BND4</accession>
<keyword evidence="2" id="KW-1185">Reference proteome</keyword>
<sequence length="341" mass="37705">MEEVPAHVHPRSIIPDVLSRQHEHRSGLIWSGDRETCYTDLQCRRFGPNPFQCYSTAPRILILAWSRIPTLRPQLMTEIQADPLAPLGAIWCTTFDCSQLPTHTLYITWYRGITRVYISNPPNRDTYSHGYQPAGVDRQMMEMDDMASVAIWEPPSSPSQMATVMKKVQTIIWRTISSRRSLCSRRVAIPGSTYRTEVLVELKGVLGDILGMEQEEHLDPDPAMVERGEGSGSGQQYVDPFDSPNLDMPSFSLGLMSASQPHPSGSGTSQMPPAPGLVFASFQSPHSIAYGFFSFRAPPPLSTVGSSTPHQPISQASSSDEKECQDDKDGVQALGFGHRVG</sequence>
<reference evidence="2" key="1">
    <citation type="journal article" date="2023" name="Nat. Plants">
        <title>Single-cell RNA sequencing provides a high-resolution roadmap for understanding the multicellular compartmentation of specialized metabolism.</title>
        <authorList>
            <person name="Sun S."/>
            <person name="Shen X."/>
            <person name="Li Y."/>
            <person name="Li Y."/>
            <person name="Wang S."/>
            <person name="Li R."/>
            <person name="Zhang H."/>
            <person name="Shen G."/>
            <person name="Guo B."/>
            <person name="Wei J."/>
            <person name="Xu J."/>
            <person name="St-Pierre B."/>
            <person name="Chen S."/>
            <person name="Sun C."/>
        </authorList>
    </citation>
    <scope>NUCLEOTIDE SEQUENCE [LARGE SCALE GENOMIC DNA]</scope>
</reference>
<dbReference type="EMBL" id="CM044703">
    <property type="protein sequence ID" value="KAI5674191.1"/>
    <property type="molecule type" value="Genomic_DNA"/>
</dbReference>
<evidence type="ECO:0000313" key="2">
    <source>
        <dbReference type="Proteomes" id="UP001060085"/>
    </source>
</evidence>
<organism evidence="1 2">
    <name type="scientific">Catharanthus roseus</name>
    <name type="common">Madagascar periwinkle</name>
    <name type="synonym">Vinca rosea</name>
    <dbReference type="NCBI Taxonomy" id="4058"/>
    <lineage>
        <taxon>Eukaryota</taxon>
        <taxon>Viridiplantae</taxon>
        <taxon>Streptophyta</taxon>
        <taxon>Embryophyta</taxon>
        <taxon>Tracheophyta</taxon>
        <taxon>Spermatophyta</taxon>
        <taxon>Magnoliopsida</taxon>
        <taxon>eudicotyledons</taxon>
        <taxon>Gunneridae</taxon>
        <taxon>Pentapetalae</taxon>
        <taxon>asterids</taxon>
        <taxon>lamiids</taxon>
        <taxon>Gentianales</taxon>
        <taxon>Apocynaceae</taxon>
        <taxon>Rauvolfioideae</taxon>
        <taxon>Vinceae</taxon>
        <taxon>Catharanthinae</taxon>
        <taxon>Catharanthus</taxon>
    </lineage>
</organism>
<name>A0ACC0BND4_CATRO</name>
<protein>
    <submittedName>
        <fullName evidence="1">Uncharacterized protein</fullName>
    </submittedName>
</protein>
<dbReference type="Proteomes" id="UP001060085">
    <property type="component" value="Linkage Group LG03"/>
</dbReference>
<comment type="caution">
    <text evidence="1">The sequence shown here is derived from an EMBL/GenBank/DDBJ whole genome shotgun (WGS) entry which is preliminary data.</text>
</comment>
<gene>
    <name evidence="1" type="ORF">M9H77_14555</name>
</gene>